<feature type="region of interest" description="Disordered" evidence="1">
    <location>
        <begin position="36"/>
        <end position="65"/>
    </location>
</feature>
<evidence type="ECO:0000313" key="2">
    <source>
        <dbReference type="EMBL" id="KAJ7779398.1"/>
    </source>
</evidence>
<name>A0AAD7K8I9_9AGAR</name>
<feature type="compositionally biased region" description="Basic and acidic residues" evidence="1">
    <location>
        <begin position="36"/>
        <end position="54"/>
    </location>
</feature>
<feature type="non-terminal residue" evidence="2">
    <location>
        <position position="1"/>
    </location>
</feature>
<evidence type="ECO:0008006" key="4">
    <source>
        <dbReference type="Google" id="ProtNLM"/>
    </source>
</evidence>
<dbReference type="EMBL" id="JARJLG010000007">
    <property type="protein sequence ID" value="KAJ7779398.1"/>
    <property type="molecule type" value="Genomic_DNA"/>
</dbReference>
<comment type="caution">
    <text evidence="2">The sequence shown here is derived from an EMBL/GenBank/DDBJ whole genome shotgun (WGS) entry which is preliminary data.</text>
</comment>
<dbReference type="Proteomes" id="UP001215280">
    <property type="component" value="Unassembled WGS sequence"/>
</dbReference>
<sequence length="157" mass="17702">RDERSSKKQKLNVEARLLTSVEGKRLAAARDLEWAAKEKKKSDGDKRRREKENARNQNRQNCDPDAAFTGLLTAKNKDDLMDIAWSLDLPEDGMKLALLERINTYFRHHTDERDSPKYAGLFTWAARGRRAAVSDAAVPALGPPQASTSHIPVHPDQ</sequence>
<feature type="non-terminal residue" evidence="2">
    <location>
        <position position="157"/>
    </location>
</feature>
<proteinExistence type="predicted"/>
<dbReference type="AlphaFoldDB" id="A0AAD7K8I9"/>
<reference evidence="2" key="1">
    <citation type="submission" date="2023-03" db="EMBL/GenBank/DDBJ databases">
        <title>Massive genome expansion in bonnet fungi (Mycena s.s.) driven by repeated elements and novel gene families across ecological guilds.</title>
        <authorList>
            <consortium name="Lawrence Berkeley National Laboratory"/>
            <person name="Harder C.B."/>
            <person name="Miyauchi S."/>
            <person name="Viragh M."/>
            <person name="Kuo A."/>
            <person name="Thoen E."/>
            <person name="Andreopoulos B."/>
            <person name="Lu D."/>
            <person name="Skrede I."/>
            <person name="Drula E."/>
            <person name="Henrissat B."/>
            <person name="Morin E."/>
            <person name="Kohler A."/>
            <person name="Barry K."/>
            <person name="LaButti K."/>
            <person name="Morin E."/>
            <person name="Salamov A."/>
            <person name="Lipzen A."/>
            <person name="Mereny Z."/>
            <person name="Hegedus B."/>
            <person name="Baldrian P."/>
            <person name="Stursova M."/>
            <person name="Weitz H."/>
            <person name="Taylor A."/>
            <person name="Grigoriev I.V."/>
            <person name="Nagy L.G."/>
            <person name="Martin F."/>
            <person name="Kauserud H."/>
        </authorList>
    </citation>
    <scope>NUCLEOTIDE SEQUENCE</scope>
    <source>
        <strain evidence="2">CBHHK188m</strain>
    </source>
</reference>
<gene>
    <name evidence="2" type="ORF">DFH07DRAFT_688773</name>
</gene>
<keyword evidence="3" id="KW-1185">Reference proteome</keyword>
<evidence type="ECO:0000313" key="3">
    <source>
        <dbReference type="Proteomes" id="UP001215280"/>
    </source>
</evidence>
<evidence type="ECO:0000256" key="1">
    <source>
        <dbReference type="SAM" id="MobiDB-lite"/>
    </source>
</evidence>
<accession>A0AAD7K8I9</accession>
<organism evidence="2 3">
    <name type="scientific">Mycena maculata</name>
    <dbReference type="NCBI Taxonomy" id="230809"/>
    <lineage>
        <taxon>Eukaryota</taxon>
        <taxon>Fungi</taxon>
        <taxon>Dikarya</taxon>
        <taxon>Basidiomycota</taxon>
        <taxon>Agaricomycotina</taxon>
        <taxon>Agaricomycetes</taxon>
        <taxon>Agaricomycetidae</taxon>
        <taxon>Agaricales</taxon>
        <taxon>Marasmiineae</taxon>
        <taxon>Mycenaceae</taxon>
        <taxon>Mycena</taxon>
    </lineage>
</organism>
<protein>
    <recommendedName>
        <fullName evidence="4">SAP domain-containing protein</fullName>
    </recommendedName>
</protein>